<dbReference type="InterPro" id="IPR050330">
    <property type="entry name" value="Bact_OuterMem_StrucFunc"/>
</dbReference>
<dbReference type="InterPro" id="IPR036737">
    <property type="entry name" value="OmpA-like_sf"/>
</dbReference>
<dbReference type="PANTHER" id="PTHR30329:SF21">
    <property type="entry name" value="LIPOPROTEIN YIAD-RELATED"/>
    <property type="match status" value="1"/>
</dbReference>
<evidence type="ECO:0000259" key="8">
    <source>
        <dbReference type="PROSITE" id="PS51123"/>
    </source>
</evidence>
<evidence type="ECO:0000256" key="3">
    <source>
        <dbReference type="ARBA" id="ARBA00023136"/>
    </source>
</evidence>
<dbReference type="GO" id="GO:0007155">
    <property type="term" value="P:cell adhesion"/>
    <property type="evidence" value="ECO:0007669"/>
    <property type="project" value="InterPro"/>
</dbReference>
<dbReference type="InterPro" id="IPR006665">
    <property type="entry name" value="OmpA-like"/>
</dbReference>
<keyword evidence="3 5" id="KW-0472">Membrane</keyword>
<gene>
    <name evidence="9" type="ORF">J0X19_21950</name>
</gene>
<dbReference type="EMBL" id="JAFLQZ010000021">
    <property type="protein sequence ID" value="MBO0360639.1"/>
    <property type="molecule type" value="Genomic_DNA"/>
</dbReference>
<dbReference type="GO" id="GO:0009279">
    <property type="term" value="C:cell outer membrane"/>
    <property type="evidence" value="ECO:0007669"/>
    <property type="project" value="UniProtKB-SubCell"/>
</dbReference>
<comment type="caution">
    <text evidence="9">The sequence shown here is derived from an EMBL/GenBank/DDBJ whole genome shotgun (WGS) entry which is preliminary data.</text>
</comment>
<dbReference type="Gene3D" id="4.10.1080.10">
    <property type="entry name" value="TSP type-3 repeat"/>
    <property type="match status" value="2"/>
</dbReference>
<evidence type="ECO:0000256" key="6">
    <source>
        <dbReference type="SAM" id="MobiDB-lite"/>
    </source>
</evidence>
<evidence type="ECO:0000256" key="4">
    <source>
        <dbReference type="ARBA" id="ARBA00023237"/>
    </source>
</evidence>
<dbReference type="SUPFAM" id="SSF103647">
    <property type="entry name" value="TSP type-3 repeat"/>
    <property type="match status" value="2"/>
</dbReference>
<organism evidence="9 10">
    <name type="scientific">Hymenobacter telluris</name>
    <dbReference type="NCBI Taxonomy" id="2816474"/>
    <lineage>
        <taxon>Bacteria</taxon>
        <taxon>Pseudomonadati</taxon>
        <taxon>Bacteroidota</taxon>
        <taxon>Cytophagia</taxon>
        <taxon>Cytophagales</taxon>
        <taxon>Hymenobacteraceae</taxon>
        <taxon>Hymenobacter</taxon>
    </lineage>
</organism>
<dbReference type="GO" id="GO:0005509">
    <property type="term" value="F:calcium ion binding"/>
    <property type="evidence" value="ECO:0007669"/>
    <property type="project" value="InterPro"/>
</dbReference>
<accession>A0A939JB78</accession>
<keyword evidence="10" id="KW-1185">Reference proteome</keyword>
<feature type="region of interest" description="Disordered" evidence="6">
    <location>
        <begin position="335"/>
        <end position="382"/>
    </location>
</feature>
<evidence type="ECO:0000256" key="1">
    <source>
        <dbReference type="ARBA" id="ARBA00004442"/>
    </source>
</evidence>
<dbReference type="Proteomes" id="UP000664144">
    <property type="component" value="Unassembled WGS sequence"/>
</dbReference>
<keyword evidence="2 7" id="KW-0732">Signal</keyword>
<dbReference type="CDD" id="cd07185">
    <property type="entry name" value="OmpA_C-like"/>
    <property type="match status" value="1"/>
</dbReference>
<dbReference type="PANTHER" id="PTHR30329">
    <property type="entry name" value="STATOR ELEMENT OF FLAGELLAR MOTOR COMPLEX"/>
    <property type="match status" value="1"/>
</dbReference>
<dbReference type="Pfam" id="PF02412">
    <property type="entry name" value="TSP_3"/>
    <property type="match status" value="3"/>
</dbReference>
<reference evidence="9" key="1">
    <citation type="submission" date="2021-03" db="EMBL/GenBank/DDBJ databases">
        <authorList>
            <person name="Kim M.K."/>
        </authorList>
    </citation>
    <scope>NUCLEOTIDE SEQUENCE</scope>
    <source>
        <strain evidence="9">BT186</strain>
    </source>
</reference>
<dbReference type="Pfam" id="PF00691">
    <property type="entry name" value="OmpA"/>
    <property type="match status" value="1"/>
</dbReference>
<feature type="region of interest" description="Disordered" evidence="6">
    <location>
        <begin position="244"/>
        <end position="305"/>
    </location>
</feature>
<evidence type="ECO:0000313" key="9">
    <source>
        <dbReference type="EMBL" id="MBO0360639.1"/>
    </source>
</evidence>
<feature type="compositionally biased region" description="Basic residues" evidence="6">
    <location>
        <begin position="528"/>
        <end position="548"/>
    </location>
</feature>
<comment type="subcellular location">
    <subcellularLocation>
        <location evidence="1">Cell outer membrane</location>
    </subcellularLocation>
</comment>
<evidence type="ECO:0000256" key="5">
    <source>
        <dbReference type="PROSITE-ProRule" id="PRU00473"/>
    </source>
</evidence>
<dbReference type="InterPro" id="IPR003367">
    <property type="entry name" value="Thrombospondin_3-like_rpt"/>
</dbReference>
<feature type="domain" description="OmpA-like" evidence="8">
    <location>
        <begin position="383"/>
        <end position="500"/>
    </location>
</feature>
<feature type="signal peptide" evidence="7">
    <location>
        <begin position="1"/>
        <end position="28"/>
    </location>
</feature>
<dbReference type="AlphaFoldDB" id="A0A939JB78"/>
<sequence>MMHFLSRFQLSALLLLAALAAKLPTASAQTRERRTSIGINASTLQYQGDFGSDYWKFNSSQYAPGVAVNLYLFRGLDLNTQFFYGQLTGQRSAASYFNTTLLNSTLGLKFKLNNGWALKEEARVQPYLLAGGGWTYASRVGLTDGNRIDEDKGYIDVMGGAGISLRLGRGVSFFVQSSQHLPLHANLDGVPALNNPRWADRFLQHTVGLTFNMGQARDIDEDGVPDRLDQCPKTPADIEVDAHGCPLDDDHDGVPNYQDQCPNDPGTAEMRGCPDTDKDGIDDVDDVCPDTPGKPELHGCPDTDNDGVTDANDNCLDTPAGAAVDANGCSVATATTQANPDSAQTTATATDTDGDGTPNATDRCPNDAGPATNHGCPEIKARDRQRLRQATLFIGFERNQATLLPSSYATLDTIAQILTQYPNYSLSIAGHTDSQGSAAYNLRLSQERAAAARRYLLSKGSADTRVELRGYGSSHPLADNATEAGRIRNRRVEFDLFLTGELNAAQQKYGSAPTLLSVAPPAKPKLAPAKKRSAVKTSRKKTSTKSRKPAQAVREAAVPSTKRDSNW</sequence>
<dbReference type="SUPFAM" id="SSF103088">
    <property type="entry name" value="OmpA-like"/>
    <property type="match status" value="1"/>
</dbReference>
<name>A0A939JB78_9BACT</name>
<proteinExistence type="predicted"/>
<feature type="region of interest" description="Disordered" evidence="6">
    <location>
        <begin position="515"/>
        <end position="567"/>
    </location>
</feature>
<evidence type="ECO:0000256" key="7">
    <source>
        <dbReference type="SAM" id="SignalP"/>
    </source>
</evidence>
<feature type="chain" id="PRO_5037612941" evidence="7">
    <location>
        <begin position="29"/>
        <end position="567"/>
    </location>
</feature>
<evidence type="ECO:0000313" key="10">
    <source>
        <dbReference type="Proteomes" id="UP000664144"/>
    </source>
</evidence>
<feature type="compositionally biased region" description="Low complexity" evidence="6">
    <location>
        <begin position="343"/>
        <end position="362"/>
    </location>
</feature>
<dbReference type="InterPro" id="IPR006664">
    <property type="entry name" value="OMP_bac"/>
</dbReference>
<protein>
    <submittedName>
        <fullName evidence="9">OmpA family protein</fullName>
    </submittedName>
</protein>
<evidence type="ECO:0000256" key="2">
    <source>
        <dbReference type="ARBA" id="ARBA00022729"/>
    </source>
</evidence>
<dbReference type="PRINTS" id="PR01021">
    <property type="entry name" value="OMPADOMAIN"/>
</dbReference>
<dbReference type="Gene3D" id="3.30.1330.60">
    <property type="entry name" value="OmpA-like domain"/>
    <property type="match status" value="1"/>
</dbReference>
<feature type="compositionally biased region" description="Basic and acidic residues" evidence="6">
    <location>
        <begin position="272"/>
        <end position="281"/>
    </location>
</feature>
<keyword evidence="4" id="KW-0998">Cell outer membrane</keyword>
<dbReference type="PROSITE" id="PS51123">
    <property type="entry name" value="OMPA_2"/>
    <property type="match status" value="1"/>
</dbReference>
<dbReference type="PRINTS" id="PR01023">
    <property type="entry name" value="NAFLGMOTY"/>
</dbReference>
<dbReference type="RefSeq" id="WP_206986554.1">
    <property type="nucleotide sequence ID" value="NZ_JAFLQZ010000021.1"/>
</dbReference>
<dbReference type="InterPro" id="IPR028974">
    <property type="entry name" value="TSP_type-3_rpt"/>
</dbReference>